<reference evidence="1 2" key="1">
    <citation type="journal article" date="2021" name="BMC Biol.">
        <title>Horizontally acquired antibacterial genes associated with adaptive radiation of ladybird beetles.</title>
        <authorList>
            <person name="Li H.S."/>
            <person name="Tang X.F."/>
            <person name="Huang Y.H."/>
            <person name="Xu Z.Y."/>
            <person name="Chen M.L."/>
            <person name="Du X.Y."/>
            <person name="Qiu B.Y."/>
            <person name="Chen P.T."/>
            <person name="Zhang W."/>
            <person name="Slipinski A."/>
            <person name="Escalona H.E."/>
            <person name="Waterhouse R.M."/>
            <person name="Zwick A."/>
            <person name="Pang H."/>
        </authorList>
    </citation>
    <scope>NUCLEOTIDE SEQUENCE [LARGE SCALE GENOMIC DNA]</scope>
    <source>
        <strain evidence="1">SYSU2018</strain>
    </source>
</reference>
<accession>A0ABD2P989</accession>
<protein>
    <submittedName>
        <fullName evidence="1">Uncharacterized protein</fullName>
    </submittedName>
</protein>
<dbReference type="Proteomes" id="UP001516400">
    <property type="component" value="Unassembled WGS sequence"/>
</dbReference>
<evidence type="ECO:0000313" key="2">
    <source>
        <dbReference type="Proteomes" id="UP001516400"/>
    </source>
</evidence>
<keyword evidence="2" id="KW-1185">Reference proteome</keyword>
<dbReference type="EMBL" id="JABFTP020000185">
    <property type="protein sequence ID" value="KAL3287409.1"/>
    <property type="molecule type" value="Genomic_DNA"/>
</dbReference>
<organism evidence="1 2">
    <name type="scientific">Cryptolaemus montrouzieri</name>
    <dbReference type="NCBI Taxonomy" id="559131"/>
    <lineage>
        <taxon>Eukaryota</taxon>
        <taxon>Metazoa</taxon>
        <taxon>Ecdysozoa</taxon>
        <taxon>Arthropoda</taxon>
        <taxon>Hexapoda</taxon>
        <taxon>Insecta</taxon>
        <taxon>Pterygota</taxon>
        <taxon>Neoptera</taxon>
        <taxon>Endopterygota</taxon>
        <taxon>Coleoptera</taxon>
        <taxon>Polyphaga</taxon>
        <taxon>Cucujiformia</taxon>
        <taxon>Coccinelloidea</taxon>
        <taxon>Coccinellidae</taxon>
        <taxon>Scymninae</taxon>
        <taxon>Scymnini</taxon>
        <taxon>Cryptolaemus</taxon>
    </lineage>
</organism>
<feature type="non-terminal residue" evidence="1">
    <location>
        <position position="1"/>
    </location>
</feature>
<proteinExistence type="predicted"/>
<evidence type="ECO:0000313" key="1">
    <source>
        <dbReference type="EMBL" id="KAL3287409.1"/>
    </source>
</evidence>
<dbReference type="AlphaFoldDB" id="A0ABD2P989"/>
<gene>
    <name evidence="1" type="ORF">HHI36_001882</name>
</gene>
<name>A0ABD2P989_9CUCU</name>
<sequence>SETWLGLKTSAENRVETIEEWFDYNLLTMNVNKTNYVAFSCTTVNRPDYDELEIIEALRGYPPIQ</sequence>
<comment type="caution">
    <text evidence="1">The sequence shown here is derived from an EMBL/GenBank/DDBJ whole genome shotgun (WGS) entry which is preliminary data.</text>
</comment>